<dbReference type="GO" id="GO:0016758">
    <property type="term" value="F:hexosyltransferase activity"/>
    <property type="evidence" value="ECO:0007669"/>
    <property type="project" value="InterPro"/>
</dbReference>
<reference evidence="3 4" key="1">
    <citation type="submission" date="2018-11" db="EMBL/GenBank/DDBJ databases">
        <title>Sequencing the genomes of 1000 actinobacteria strains.</title>
        <authorList>
            <person name="Klenk H.-P."/>
        </authorList>
    </citation>
    <scope>NUCLEOTIDE SEQUENCE [LARGE SCALE GENOMIC DNA]</scope>
    <source>
        <strain evidence="3 4">DSM 9580</strain>
    </source>
</reference>
<keyword evidence="4" id="KW-1185">Reference proteome</keyword>
<dbReference type="Gene3D" id="3.40.50.2000">
    <property type="entry name" value="Glycogen Phosphorylase B"/>
    <property type="match status" value="1"/>
</dbReference>
<dbReference type="Proteomes" id="UP000275456">
    <property type="component" value="Unassembled WGS sequence"/>
</dbReference>
<comment type="caution">
    <text evidence="3">The sequence shown here is derived from an EMBL/GenBank/DDBJ whole genome shotgun (WGS) entry which is preliminary data.</text>
</comment>
<evidence type="ECO:0000259" key="2">
    <source>
        <dbReference type="Pfam" id="PF04101"/>
    </source>
</evidence>
<accession>A0A3N2APW1</accession>
<protein>
    <submittedName>
        <fullName evidence="3">UDP-N-acetylglucosamine:LPS N-acetylglucosamine transferase</fullName>
    </submittedName>
</protein>
<evidence type="ECO:0000313" key="4">
    <source>
        <dbReference type="Proteomes" id="UP000275456"/>
    </source>
</evidence>
<dbReference type="AlphaFoldDB" id="A0A3N2APW1"/>
<organism evidence="3 4">
    <name type="scientific">Agrococcus jenensis</name>
    <dbReference type="NCBI Taxonomy" id="46353"/>
    <lineage>
        <taxon>Bacteria</taxon>
        <taxon>Bacillati</taxon>
        <taxon>Actinomycetota</taxon>
        <taxon>Actinomycetes</taxon>
        <taxon>Micrococcales</taxon>
        <taxon>Microbacteriaceae</taxon>
        <taxon>Agrococcus</taxon>
    </lineage>
</organism>
<feature type="region of interest" description="Disordered" evidence="1">
    <location>
        <begin position="52"/>
        <end position="72"/>
    </location>
</feature>
<name>A0A3N2APW1_9MICO</name>
<feature type="domain" description="Glycosyl transferase family 28 C-terminal" evidence="2">
    <location>
        <begin position="221"/>
        <end position="276"/>
    </location>
</feature>
<sequence length="322" mass="33665">MTAVGWYVHHHGMGHLTRFLAIRPHVAASVVAFSSLPQPAALPVGTTWVQLPRDDEDEGAGAPSAAEPTAGGALHWAPIGHRGHAERMAAIAARAPHLDAIVVDVSVEVTLLARLLGRRVVLMTQPGDRTDEPHVLGRRLADAVIAPWPADDGEVHPVGGISRFATWERSASRRPGAVLALGGGGRDAAWDAMLRQAIAATPDRQWRIAGGATWIDDPWLALCEAEVVVTAAGQNAIADVAAAGASAIVVPRPRPFDEQHRTAAMLDELGLAVVVDAPAPDDWPALLARAQALQPDWSAWGVPGAAGRAAAIIDRVAAGGRP</sequence>
<gene>
    <name evidence="3" type="ORF">EDD26_0452</name>
</gene>
<evidence type="ECO:0000313" key="3">
    <source>
        <dbReference type="EMBL" id="ROR65091.1"/>
    </source>
</evidence>
<dbReference type="Pfam" id="PF04101">
    <property type="entry name" value="Glyco_tran_28_C"/>
    <property type="match status" value="1"/>
</dbReference>
<dbReference type="InterPro" id="IPR007235">
    <property type="entry name" value="Glyco_trans_28_C"/>
</dbReference>
<dbReference type="EMBL" id="RKHJ01000001">
    <property type="protein sequence ID" value="ROR65091.1"/>
    <property type="molecule type" value="Genomic_DNA"/>
</dbReference>
<evidence type="ECO:0000256" key="1">
    <source>
        <dbReference type="SAM" id="MobiDB-lite"/>
    </source>
</evidence>
<proteinExistence type="predicted"/>
<dbReference type="SUPFAM" id="SSF53756">
    <property type="entry name" value="UDP-Glycosyltransferase/glycogen phosphorylase"/>
    <property type="match status" value="1"/>
</dbReference>
<dbReference type="RefSeq" id="WP_245989707.1">
    <property type="nucleotide sequence ID" value="NZ_RKHJ01000001.1"/>
</dbReference>
<keyword evidence="3" id="KW-0808">Transferase</keyword>